<evidence type="ECO:0000313" key="5">
    <source>
        <dbReference type="Proteomes" id="UP000016932"/>
    </source>
</evidence>
<evidence type="ECO:0000256" key="2">
    <source>
        <dbReference type="SAM" id="MobiDB-lite"/>
    </source>
</evidence>
<dbReference type="Gene3D" id="2.40.50.40">
    <property type="match status" value="1"/>
</dbReference>
<reference evidence="4 5" key="1">
    <citation type="journal article" date="2012" name="PLoS Pathog.">
        <title>Diverse lifestyles and strategies of plant pathogenesis encoded in the genomes of eighteen Dothideomycetes fungi.</title>
        <authorList>
            <person name="Ohm R.A."/>
            <person name="Feau N."/>
            <person name="Henrissat B."/>
            <person name="Schoch C.L."/>
            <person name="Horwitz B.A."/>
            <person name="Barry K.W."/>
            <person name="Condon B.J."/>
            <person name="Copeland A.C."/>
            <person name="Dhillon B."/>
            <person name="Glaser F."/>
            <person name="Hesse C.N."/>
            <person name="Kosti I."/>
            <person name="LaButti K."/>
            <person name="Lindquist E.A."/>
            <person name="Lucas S."/>
            <person name="Salamov A.A."/>
            <person name="Bradshaw R.E."/>
            <person name="Ciuffetti L."/>
            <person name="Hamelin R.C."/>
            <person name="Kema G.H.J."/>
            <person name="Lawrence C."/>
            <person name="Scott J.A."/>
            <person name="Spatafora J.W."/>
            <person name="Turgeon B.G."/>
            <person name="de Wit P.J.G.M."/>
            <person name="Zhong S."/>
            <person name="Goodwin S.B."/>
            <person name="Grigoriev I.V."/>
        </authorList>
    </citation>
    <scope>NUCLEOTIDE SEQUENCE [LARGE SCALE GENOMIC DNA]</scope>
    <source>
        <strain evidence="4 5">CIRAD86</strain>
    </source>
</reference>
<dbReference type="EMBL" id="KB446557">
    <property type="protein sequence ID" value="EME84000.1"/>
    <property type="molecule type" value="Genomic_DNA"/>
</dbReference>
<dbReference type="InterPro" id="IPR023780">
    <property type="entry name" value="Chromo_domain"/>
</dbReference>
<feature type="region of interest" description="Disordered" evidence="2">
    <location>
        <begin position="70"/>
        <end position="135"/>
    </location>
</feature>
<dbReference type="CDD" id="cd00024">
    <property type="entry name" value="CD_CSD"/>
    <property type="match status" value="1"/>
</dbReference>
<evidence type="ECO:0000313" key="4">
    <source>
        <dbReference type="EMBL" id="EME84000.1"/>
    </source>
</evidence>
<sequence length="206" mass="23221">MDNIRFYNGPERGLPARLQPISLPQNQEELFVSLQTADLPPLGPFETPNPSREAAQHACVSPEALSLVRTPSAAETTGALSQPAPVHYEETASTSSVAHPLGRVRAARPSLSSWQDRRRRPRVRKQSQTDTTVSSARLQQLTHSLQCALNCPKVPFWEVDRIVDRHMWDGKTFYKVRWEDTWEPAENLEVTAADAVTKWEQDNMPL</sequence>
<gene>
    <name evidence="4" type="ORF">MYCFIDRAFT_214577</name>
</gene>
<dbReference type="VEuPathDB" id="FungiDB:MYCFIDRAFT_214577"/>
<dbReference type="KEGG" id="pfj:MYCFIDRAFT_214577"/>
<dbReference type="OrthoDB" id="6022064at2759"/>
<dbReference type="GO" id="GO:0006338">
    <property type="term" value="P:chromatin remodeling"/>
    <property type="evidence" value="ECO:0007669"/>
    <property type="project" value="UniProtKB-ARBA"/>
</dbReference>
<dbReference type="InterPro" id="IPR000953">
    <property type="entry name" value="Chromo/chromo_shadow_dom"/>
</dbReference>
<feature type="compositionally biased region" description="Polar residues" evidence="2">
    <location>
        <begin position="126"/>
        <end position="135"/>
    </location>
</feature>
<dbReference type="Pfam" id="PF00385">
    <property type="entry name" value="Chromo"/>
    <property type="match status" value="1"/>
</dbReference>
<dbReference type="GeneID" id="19338057"/>
<dbReference type="SUPFAM" id="SSF54160">
    <property type="entry name" value="Chromo domain-like"/>
    <property type="match status" value="1"/>
</dbReference>
<keyword evidence="5" id="KW-1185">Reference proteome</keyword>
<dbReference type="SMART" id="SM00298">
    <property type="entry name" value="CHROMO"/>
    <property type="match status" value="1"/>
</dbReference>
<dbReference type="InterPro" id="IPR016197">
    <property type="entry name" value="Chromo-like_dom_sf"/>
</dbReference>
<dbReference type="RefSeq" id="XP_007924624.1">
    <property type="nucleotide sequence ID" value="XM_007926433.1"/>
</dbReference>
<dbReference type="Proteomes" id="UP000016932">
    <property type="component" value="Unassembled WGS sequence"/>
</dbReference>
<organism evidence="4 5">
    <name type="scientific">Pseudocercospora fijiensis (strain CIRAD86)</name>
    <name type="common">Black leaf streak disease fungus</name>
    <name type="synonym">Mycosphaerella fijiensis</name>
    <dbReference type="NCBI Taxonomy" id="383855"/>
    <lineage>
        <taxon>Eukaryota</taxon>
        <taxon>Fungi</taxon>
        <taxon>Dikarya</taxon>
        <taxon>Ascomycota</taxon>
        <taxon>Pezizomycotina</taxon>
        <taxon>Dothideomycetes</taxon>
        <taxon>Dothideomycetidae</taxon>
        <taxon>Mycosphaerellales</taxon>
        <taxon>Mycosphaerellaceae</taxon>
        <taxon>Pseudocercospora</taxon>
    </lineage>
</organism>
<dbReference type="AlphaFoldDB" id="M2Z2D6"/>
<proteinExistence type="predicted"/>
<evidence type="ECO:0000259" key="3">
    <source>
        <dbReference type="SMART" id="SM00298"/>
    </source>
</evidence>
<protein>
    <recommendedName>
        <fullName evidence="3">Chromo domain-containing protein</fullName>
    </recommendedName>
</protein>
<name>M2Z2D6_PSEFD</name>
<dbReference type="HOGENOM" id="CLU_1332445_0_0_1"/>
<feature type="domain" description="Chromo" evidence="3">
    <location>
        <begin position="156"/>
        <end position="204"/>
    </location>
</feature>
<evidence type="ECO:0000256" key="1">
    <source>
        <dbReference type="ARBA" id="ARBA00011353"/>
    </source>
</evidence>
<accession>M2Z2D6</accession>
<comment type="subunit">
    <text evidence="1">Component of the NuA4 histone acetyltransferase complex.</text>
</comment>